<keyword evidence="5" id="KW-0966">Cell projection</keyword>
<keyword evidence="10" id="KW-1185">Reference proteome</keyword>
<comment type="caution">
    <text evidence="9">The sequence shown here is derived from an EMBL/GenBank/DDBJ whole genome shotgun (WGS) entry which is preliminary data.</text>
</comment>
<feature type="region of interest" description="Disordered" evidence="6">
    <location>
        <begin position="1241"/>
        <end position="1265"/>
    </location>
</feature>
<keyword evidence="3" id="KW-0963">Cytoplasm</keyword>
<proteinExistence type="predicted"/>
<reference evidence="9 10" key="1">
    <citation type="submission" date="2024-02" db="EMBL/GenBank/DDBJ databases">
        <title>Chromosome-scale genome assembly of the rough periwinkle Littorina saxatilis.</title>
        <authorList>
            <person name="De Jode A."/>
            <person name="Faria R."/>
            <person name="Formenti G."/>
            <person name="Sims Y."/>
            <person name="Smith T.P."/>
            <person name="Tracey A."/>
            <person name="Wood J.M.D."/>
            <person name="Zagrodzka Z.B."/>
            <person name="Johannesson K."/>
            <person name="Butlin R.K."/>
            <person name="Leder E.H."/>
        </authorList>
    </citation>
    <scope>NUCLEOTIDE SEQUENCE [LARGE SCALE GENOMIC DNA]</scope>
    <source>
        <strain evidence="9">Snail1</strain>
        <tissue evidence="9">Muscle</tissue>
    </source>
</reference>
<evidence type="ECO:0000256" key="4">
    <source>
        <dbReference type="ARBA" id="ARBA00023069"/>
    </source>
</evidence>
<name>A0AAN9GN07_9CAEN</name>
<dbReference type="InterPro" id="IPR013783">
    <property type="entry name" value="Ig-like_fold"/>
</dbReference>
<feature type="compositionally biased region" description="Polar residues" evidence="6">
    <location>
        <begin position="2841"/>
        <end position="2853"/>
    </location>
</feature>
<gene>
    <name evidence="9" type="ORF">V1264_000640</name>
</gene>
<dbReference type="InterPro" id="IPR033768">
    <property type="entry name" value="Hydin_ADK"/>
</dbReference>
<dbReference type="Proteomes" id="UP001374579">
    <property type="component" value="Unassembled WGS sequence"/>
</dbReference>
<evidence type="ECO:0000256" key="6">
    <source>
        <dbReference type="SAM" id="MobiDB-lite"/>
    </source>
</evidence>
<dbReference type="GO" id="GO:0005930">
    <property type="term" value="C:axoneme"/>
    <property type="evidence" value="ECO:0007669"/>
    <property type="project" value="TreeGrafter"/>
</dbReference>
<feature type="compositionally biased region" description="Basic and acidic residues" evidence="6">
    <location>
        <begin position="2549"/>
        <end position="2568"/>
    </location>
</feature>
<dbReference type="InterPro" id="IPR053879">
    <property type="entry name" value="HYDIN_VesB_CFA65-like_Ig"/>
</dbReference>
<feature type="region of interest" description="Disordered" evidence="6">
    <location>
        <begin position="2389"/>
        <end position="2424"/>
    </location>
</feature>
<feature type="compositionally biased region" description="Basic and acidic residues" evidence="6">
    <location>
        <begin position="2765"/>
        <end position="2791"/>
    </location>
</feature>
<feature type="domain" description="HYDIN/VesB/CFA65-like Ig-like" evidence="8">
    <location>
        <begin position="200"/>
        <end position="299"/>
    </location>
</feature>
<feature type="compositionally biased region" description="Basic and acidic residues" evidence="6">
    <location>
        <begin position="2514"/>
        <end position="2542"/>
    </location>
</feature>
<feature type="compositionally biased region" description="Basic and acidic residues" evidence="6">
    <location>
        <begin position="1315"/>
        <end position="1350"/>
    </location>
</feature>
<evidence type="ECO:0000256" key="3">
    <source>
        <dbReference type="ARBA" id="ARBA00022490"/>
    </source>
</evidence>
<dbReference type="Pfam" id="PF17213">
    <property type="entry name" value="Hydin_ADK"/>
    <property type="match status" value="1"/>
</dbReference>
<dbReference type="GO" id="GO:0003341">
    <property type="term" value="P:cilium movement"/>
    <property type="evidence" value="ECO:0007669"/>
    <property type="project" value="TreeGrafter"/>
</dbReference>
<feature type="compositionally biased region" description="Basic and acidic residues" evidence="6">
    <location>
        <begin position="2443"/>
        <end position="2499"/>
    </location>
</feature>
<dbReference type="NCBIfam" id="NF012200">
    <property type="entry name" value="choice_anch_D"/>
    <property type="match status" value="1"/>
</dbReference>
<accession>A0AAN9GN07</accession>
<comment type="subcellular location">
    <subcellularLocation>
        <location evidence="1">Cell projection</location>
        <location evidence="1">Cilium</location>
    </subcellularLocation>
    <subcellularLocation>
        <location evidence="2">Cytoplasm</location>
    </subcellularLocation>
</comment>
<evidence type="ECO:0000256" key="2">
    <source>
        <dbReference type="ARBA" id="ARBA00004496"/>
    </source>
</evidence>
<feature type="domain" description="HYDIN/VesB/CFA65-like Ig-like" evidence="8">
    <location>
        <begin position="467"/>
        <end position="566"/>
    </location>
</feature>
<feature type="region of interest" description="Disordered" evidence="6">
    <location>
        <begin position="1670"/>
        <end position="1698"/>
    </location>
</feature>
<evidence type="ECO:0000259" key="8">
    <source>
        <dbReference type="Pfam" id="PF22544"/>
    </source>
</evidence>
<protein>
    <recommendedName>
        <fullName evidence="11">Hydrocephalus-inducing protein-like protein</fullName>
    </recommendedName>
</protein>
<feature type="compositionally biased region" description="Acidic residues" evidence="6">
    <location>
        <begin position="2412"/>
        <end position="2422"/>
    </location>
</feature>
<organism evidence="9 10">
    <name type="scientific">Littorina saxatilis</name>
    <dbReference type="NCBI Taxonomy" id="31220"/>
    <lineage>
        <taxon>Eukaryota</taxon>
        <taxon>Metazoa</taxon>
        <taxon>Spiralia</taxon>
        <taxon>Lophotrochozoa</taxon>
        <taxon>Mollusca</taxon>
        <taxon>Gastropoda</taxon>
        <taxon>Caenogastropoda</taxon>
        <taxon>Littorinimorpha</taxon>
        <taxon>Littorinoidea</taxon>
        <taxon>Littorinidae</taxon>
        <taxon>Littorina</taxon>
    </lineage>
</organism>
<evidence type="ECO:0000256" key="1">
    <source>
        <dbReference type="ARBA" id="ARBA00004138"/>
    </source>
</evidence>
<feature type="compositionally biased region" description="Basic and acidic residues" evidence="6">
    <location>
        <begin position="2612"/>
        <end position="2624"/>
    </location>
</feature>
<feature type="region of interest" description="Disordered" evidence="6">
    <location>
        <begin position="1301"/>
        <end position="1364"/>
    </location>
</feature>
<keyword evidence="4" id="KW-0969">Cilium</keyword>
<feature type="compositionally biased region" description="Basic and acidic residues" evidence="6">
    <location>
        <begin position="2026"/>
        <end position="2044"/>
    </location>
</feature>
<dbReference type="Pfam" id="PF22544">
    <property type="entry name" value="HYDIN_VesB_CFA65-like_Ig"/>
    <property type="match status" value="3"/>
</dbReference>
<dbReference type="EMBL" id="JBAMIC010000001">
    <property type="protein sequence ID" value="KAK7114603.1"/>
    <property type="molecule type" value="Genomic_DNA"/>
</dbReference>
<feature type="domain" description="HYDIN/VesB/CFA65-like Ig-like" evidence="8">
    <location>
        <begin position="4655"/>
        <end position="4752"/>
    </location>
</feature>
<feature type="compositionally biased region" description="Polar residues" evidence="6">
    <location>
        <begin position="2062"/>
        <end position="2078"/>
    </location>
</feature>
<evidence type="ECO:0000313" key="9">
    <source>
        <dbReference type="EMBL" id="KAK7114603.1"/>
    </source>
</evidence>
<dbReference type="Gene3D" id="3.40.50.300">
    <property type="entry name" value="P-loop containing nucleotide triphosphate hydrolases"/>
    <property type="match status" value="1"/>
</dbReference>
<dbReference type="SUPFAM" id="SSF52540">
    <property type="entry name" value="P-loop containing nucleoside triphosphate hydrolases"/>
    <property type="match status" value="1"/>
</dbReference>
<evidence type="ECO:0000313" key="10">
    <source>
        <dbReference type="Proteomes" id="UP001374579"/>
    </source>
</evidence>
<dbReference type="InterPro" id="IPR033305">
    <property type="entry name" value="Hydin-like"/>
</dbReference>
<dbReference type="InterPro" id="IPR027417">
    <property type="entry name" value="P-loop_NTPase"/>
</dbReference>
<feature type="region of interest" description="Disordered" evidence="6">
    <location>
        <begin position="2443"/>
        <end position="2568"/>
    </location>
</feature>
<dbReference type="PANTHER" id="PTHR23053:SF0">
    <property type="entry name" value="HYDROCEPHALUS-INDUCING PROTEIN HOMOLOG"/>
    <property type="match status" value="1"/>
</dbReference>
<feature type="region of interest" description="Disordered" evidence="6">
    <location>
        <begin position="975"/>
        <end position="995"/>
    </location>
</feature>
<dbReference type="PANTHER" id="PTHR23053">
    <property type="entry name" value="DLEC1 DELETED IN LUNG AND ESOPHAGEAL CANCER 1"/>
    <property type="match status" value="1"/>
</dbReference>
<feature type="region of interest" description="Disordered" evidence="6">
    <location>
        <begin position="2763"/>
        <end position="2859"/>
    </location>
</feature>
<evidence type="ECO:0008006" key="11">
    <source>
        <dbReference type="Google" id="ProtNLM"/>
    </source>
</evidence>
<evidence type="ECO:0000256" key="5">
    <source>
        <dbReference type="ARBA" id="ARBA00023273"/>
    </source>
</evidence>
<feature type="region of interest" description="Disordered" evidence="6">
    <location>
        <begin position="3347"/>
        <end position="3380"/>
    </location>
</feature>
<evidence type="ECO:0000259" key="7">
    <source>
        <dbReference type="Pfam" id="PF17213"/>
    </source>
</evidence>
<feature type="compositionally biased region" description="Basic and acidic residues" evidence="6">
    <location>
        <begin position="2633"/>
        <end position="2655"/>
    </location>
</feature>
<feature type="region of interest" description="Disordered" evidence="6">
    <location>
        <begin position="2026"/>
        <end position="2078"/>
    </location>
</feature>
<feature type="compositionally biased region" description="Basic and acidic residues" evidence="6">
    <location>
        <begin position="2389"/>
        <end position="2411"/>
    </location>
</feature>
<feature type="domain" description="Hydin adenylate kinase-like" evidence="7">
    <location>
        <begin position="2152"/>
        <end position="2347"/>
    </location>
</feature>
<feature type="compositionally biased region" description="Basic and acidic residues" evidence="6">
    <location>
        <begin position="2811"/>
        <end position="2823"/>
    </location>
</feature>
<dbReference type="GO" id="GO:1904158">
    <property type="term" value="P:axonemal central apparatus assembly"/>
    <property type="evidence" value="ECO:0007669"/>
    <property type="project" value="TreeGrafter"/>
</dbReference>
<feature type="region of interest" description="Disordered" evidence="6">
    <location>
        <begin position="2593"/>
        <end position="2672"/>
    </location>
</feature>
<dbReference type="Gene3D" id="2.60.40.10">
    <property type="entry name" value="Immunoglobulins"/>
    <property type="match status" value="21"/>
</dbReference>
<sequence>MPLGPFGEVVGTTGTLEALSEDAQNYNTKVVAPRNPKLLRANEVVHKMTPSKFLFDMKLSTEQKLANTHIMRLPRKVELLDMGDTSLQKFSQVNIDEPLCQPFPSEVYFQNFEPFETYRVPLVLRNNDKVPRLVKVTQADSPYFNIISPNNVGHKVGPGLPTTFYIEFMPDEKKDYEHELIGITEREKFVIPVHAIGARAILDFPDDIHFPACAVKYPNSRTLLIRNIGNREAKFTVQTEKNDKDHKPFTVTPEIGTLPVNESMQVTVEFNPAQTGDHHSNLVISYDTGETVYVSLYGAAHDANVRLDKNSLFMESTYLSMATQRTITISNRSDVIAHFRWTQFATQEEEDQQKLLQQIELDREENTDTDRFLDECVQDPTLRDKLAILGRTFQNRKRVVDRDPMLFEDDVIKIEPVEGDIWPNSSFEVSVIFKPREAIQYTRTAFCDITGRQSRLPLRIRGEGAGPKVEFSCTELDMGNIFIGSKHTYEIVMANKGDIDAIYSVLPNSSIFGPCFSFNPAEGIVMPGGHQAIQVAFASPYLGDFSVEFFFQVDGSPERLVVTFKGSVIGPTFQFDVPMLKFGTVSYGFKHTQTCTLMNTSLVPMSFHLRVPGDGTSPSICATSDLEPDTPRTASTPRHGLPGFVAKEFEILPSMGTIPPQSEMKVKVTLTSNQTRKYENVLVVDVDHVGEEILSLAITARCVIPPISVLSPVLDYGRCFLRFPYQRCVKLHNDTDLPAKYIILPQEELNIDNPPILYESPEPKGVVAAHSVCEVPLEIRSQYLEEQEIPCFIAIFGSTDPPLHVHVACIGEGPVVHMCPEKLDWATIPVLVDSPQTIVLSNESLIPAKFTAHMVRPNSAFRVEPEEGAIPPESSLKLTVTAHLDDCVRFQDKLQLNFLESQSRLVPLLAYGQGTTVISDPPLLAVMDLGPNFSNRPLQKTFKLTNSGRRHQQLMWSTDGFSSILARNQQHNNVSASASRDMKIKSKPLPPEPARPIFSVSPSRFELKPGETIDFTLEGFVTQPKFVSERLLCHAILGRQGGKELIMKIDVSTEFISPLLEFSTKSVFFRVDKTAKDELKVQTRSLEISNVSSLPLTVSLALKHPFKILMLNGKKVEGMEIKLAFKEKHLLTIQFDPAYKDDLHIRTIDEVLHVTYKEHPHIDYIALRGEVYFPNLEFEKTTLSFGCILNDTEVTRYVNITNNSPMQVKYRWSFLVGNAPTHVKRIVRPYVPQLDNDLLGRVEEEEEEEGAGLEREAEVMEEEEDNCLVEEQWVEREQLTKPKPSIIKEEDDEDFEEEIMRLEKKDEDGNDIDDDNRQTERKTSPMDLEKMEKGQLEQAEKVKEEDKTDRPSLASRMSLRPDEEQALRGNRALSALLEQDTEEQQPLGVEEVFDILPLYGSLEPGDTEQVTFTFFGHADVWGEVKAICEVEGGPTYELMIQGEASLVEYRFDHLEIDFGKVMYDQVAVAELTLLNTGKVAFEYHALNIDPALVARPQPGQPVLVPHTGIIEPFSEQKLQVRFLPGVPERFSKAFAIQVAHFEPDIVTLQGEGVFPRVSLDLPRYVDDSGYYETLLKEARKILMPQASGTMPAVSGVVSLQDAHSGGGGHVVINSYKNIDGHQEHRAVPTDLEVQMEVERLAVRDFAQQQKLTPCSTCLSTDYTTGLEETVPVHMPAPPTAGTTEAAAESRRSRRRKQKPKLPEYLLDFGYVVLGTQRTHVVRATNTGWCPVSFKMDRGSIHTLGFIVELDRVRNLPGAPDNETVDFVVTFDPRAANLQLGPVEAVVPIQIVNGPQVVLRLRAHVTMPDMEISDDVLEFQEVKCGECRVITVQIHNHQHVRCDWFSGHTDDEKKQAHRHMPMHLRRKMRQEKKKPLYFEILPASGSLMPGQRVNIQVKFMPTEEKYYEQRIPIKIAQSSQRILLLCRGQGLEPRLEFERQLVEFGPILPHSSGDEQEVLIRNPCSFPVEFYNLEFDSQYLEEEKVLRLMRGYDEYNTILLPPRNSGDKVPHELQDFYDEQLKKLEEEDRAREEAHQEELRRQQEDPEREEQGEENKTSDDTTDGQATVPGNQGASLTGSTKDLQQDLLPLAPPATVDPEKKDEILEERMRESVAGSGGVGELEITPVSAAIARHLGIDLSQEGKAARNRRGIAIILHGAPMSGKTTTAVMLARQYEAAILSLDGVVLDAIANGNSAAGLKARHMCAEAARKRAEEQKLMEGEEGEKKVGGLSVEAVTAHTQQGAAAVGAGSQVSNRKISAAPKEKHHGSVMGGKTLNTSSVEGGTGSQVPSSPPPLVAPIARRLSISASVAGEEGLLSCVLPEEVLVEILAERLQLNDCHRGVVFDGLETLFAQNMFTAVNAILKALNNRRFIYFCSLRLDYSILKEQEKKDQEEKEKQAKLAEEQERLRLEEMDEEEYDALSDEEKARVDEKRLIIKKERIKREQEERTERERKEKEVREEEERRREEEMRNRKGKKKQPDAKDAKDKDKKGAPADKKGAAPVSDRGQKPQGGSRHDPDHKGASSTERPESHQTEKSDDDGKKKKGKDGKKLGKDWDCQSGEEVIKDPIKEAEMVLMQRFRTFEHAHKDISELLESWDRTTLQIRRPPTPSEKSEEEQGKDHPPSGKKGKGKDKHDKEKEKQRQLEREMAEKAAKEAAAAEEPGEGDEADSAMREEDLLGVPHVQVDCSDRSSPAWQKIHEACHLPTVGDVLDGLGMGPHGPPIPPPAVFAVVPFPVKRKAPPISEFGGHYVFIASSPDDPNVVVEEKSKEPEAEEEKSITPDKIGKEESAPTRGKGKGPKQSNTVPTLDPKLERKRSADRKSRQNRRNSMLATPPPGPTTPVSDGDNQSTTGEGLALSEPKTPKLTMFRWVIPAYGETILRLRFQSEELGQFDQTMNFEIVGTRRRYQLFCRGICAFPTISKEPRLVFPSRKKNRKLDEIVHKKYVLMTETFEFGPLLVGKSRERYKEAKYPENMDTFSIHNTSPLEADISFCFLSDSKGDTFLLDPPTACLKPGESTQLTVWAYPKGPGRYEDAVVCCIRENPEPVIFKVACDGFRPELELDKKQLHFDKILIHRKDTKTLYLRNSTQLPVAWRLSGLENLGDDFTVAADSGIVEPLSEYPLQAYFRAMKPVQTSKRMIRLEISDVDNIMGVVNTEPIQVIAEAYDVALDMSFPKGTDGGLDFGTIRVNEERKETCTLKNKGKYEITFNFVVENCDPNNPGVASLFSVIPSKATLGPQDRPTQVQIIFRSSREVVVKDQPIFKCHVIEPNLGEGGEIIANIPVKVSVKAVFSKFNILPASDINFGSLLVNSRKTRVFTIENKGEYEFKYSISKMVKEAAGVLNTRQQRPAIKGEKRDGSSSGRSVARPKKADSVRQDAGMSQSRLVLGMFTIFPAVSMIPPNSQQTITVDCVAEAQGRVDEEMSIDITEREPKSYPGGIPYKLIAEACIPSINIDDIGCVFEEHRICKNLSVWQHTMDDESGGVYGEEEKKFLFNNVIVGRKAKARFKISNTTKVPCDVVFQLKPVTLKGAPKIQEIFDVEPPRAQVANHSYMYVTVTFTPPSMQSYNAIFEAAIEGVSQNQARGKSLSFEVAGEGNLPRVTVARPTVRNKRGQPLLLFKKILLGTTQARPMELLNDSTLPCKVDVDLMDTDGAFMLQPTGSTQDTIGEDNTKDPFYKRPHTASVVINVGETATFNAIYKPSQPQRSQAIIRLSVQDNQYEDSTLQLVGEGYVDDITLDNITSAQQLNITPEDQEGNMAEDDVCAAKPNLMRFGDCYINEGRTLTLTMTNHSKSDCVRFCWPEHPQLRFSPQVGHLHGGCGKDIAVTFLADAPTSMVEEVVPAKVMKITFDKPTDQVSDWDDRIRTVKWVDVGPTPTQTADGSVVKSQPSTPQIPQRPMKKKIVETELEPAYIEVVESARTVDLLVSAVADFCKHTCKTTSIHFRDTLMFQTRLYEVVLRNSGTIAMDYNWQVVMDNFSPSIQRSVTFMSEGERPESRVDMVEASYVPFTVEPPFGSVLPGKRATCTVKFSPLDVNEHEGRLICSIPNLEKDTMGPVIYVRARSLMPFCHFELQDSDYITGARRNPELRGPNGAPPGFTLDPNTRVIEFDVVGMGVHCIKEFNIVNPTNEKYEFEWICEDEIDHRSPPAFKCLNPKGDIRSGRKFKVGFEFVSSKLDIVESFWRFKVPSQDISVPFLLVGNTREPDVIMDRSHFNFKALLIGREAMETVYLINNENMPFNYHFVEDSCHSEGYASHLIVQPISGQIPAKSRLAVNMYFAPTSEKEVNFNLVCKIQRRVMPVMLNVKAEGYTMNCVLLCEDSAGNRVQLSSRGINLINFGDVEVNEQAMRQLFILNSGKYNFDYTWHLSDTATARHEMVKIDKPQGGVMCGETTKCTLSFCPPIRMSLKECELSLKISNGPTYSISIMGQGVTPGLHFSFHSNNFGNVFVYRAGMPLHTITLKLTNKDRKAISVDCLYDPTAHLHHNFEARVIAAGESVDIPFTFYPREARRYQERVTFEINGLSKQTVEFIGTGCDLKIEVADMKHKLVNLGSRFVGEVVKKYVPIVNNSPAAITFQLAFTPSSPKLQPPDVMSIAPAGPITLDPRGGTTKVEIVFKPKSRIPAFTEEVLLECAGLSQPLFVLRGSCLGMQILLDTDAIPFGTVYQRSQTTRKLVMTNSGEMNTRFRWDLNRFLPDFSISPVEGYITPGMEVTFDVNFHPQNVSQDIRYDKLRCFLDGGPHKPVTLTLTGSCTGIPPIKEVQNFFTQVRGRDTKFISIPNRTNQQWELTPVIEGEHWTGPVTFSVEPLQTKQYELTYKPVTMTSENKKHQGTIFFPLPDGTGLLFNLVGTAEHPKPCGKIMRDVPCKTTYSEPLSVVNWLKKTQRFRVRIEPIKPDRLDPGTTVKGMEFIDIPANSKKDYKLNFYAYREGTFFLKVTFANEQTGEYQYYEIQLRSTKPGVIATVDLSTPVRQSVPHTVRLENPLHYPVSFNASCNIPEVLMPTGLQVPAQSQGRFNFEYQPLKVGEVQGKLEFGSQDLGLFTFDLILRATAASPEKAIYLRTSLGQTQVQTARFLNYAKQKTDYACKVDSADFHVDKTVAAAPGSTGGTEVALEVTFEPSKLGEQRGMLTVISPVGGEYVFPLFGTCLPPKPQGPFIVKAGGTTSIVFRNVFSSTTTFTFQVDNPLFNLPKQVETIRTKKDHRIVVGFDGNDSGSKAAVMGRLVVSCARSAGGSASVQWVYYLKGVTL</sequence>